<dbReference type="EMBL" id="QRDT01000031">
    <property type="protein sequence ID" value="RED25548.1"/>
    <property type="molecule type" value="Genomic_DNA"/>
</dbReference>
<dbReference type="InterPro" id="IPR046741">
    <property type="entry name" value="DUF6791"/>
</dbReference>
<dbReference type="Pfam" id="PF20590">
    <property type="entry name" value="DUF6791"/>
    <property type="match status" value="1"/>
</dbReference>
<evidence type="ECO:0000313" key="3">
    <source>
        <dbReference type="EMBL" id="SSW93160.1"/>
    </source>
</evidence>
<dbReference type="EMBL" id="UFQQ01000031">
    <property type="protein sequence ID" value="SSW93160.1"/>
    <property type="molecule type" value="Genomic_DNA"/>
</dbReference>
<accession>A0A336JU61</accession>
<proteinExistence type="predicted"/>
<protein>
    <recommendedName>
        <fullName evidence="1">DUF6791 domain-containing protein</fullName>
    </recommendedName>
</protein>
<feature type="domain" description="DUF6791" evidence="1">
    <location>
        <begin position="25"/>
        <end position="122"/>
    </location>
</feature>
<name>A0A336JU61_9BRAD</name>
<dbReference type="AlphaFoldDB" id="A0A336JU61"/>
<evidence type="ECO:0000313" key="4">
    <source>
        <dbReference type="Proteomes" id="UP000252631"/>
    </source>
</evidence>
<dbReference type="RefSeq" id="WP_347337908.1">
    <property type="nucleotide sequence ID" value="NZ_QRDT01000031.1"/>
</dbReference>
<sequence length="142" mass="15414">MIRLLKICSHPLFTASVDRNGLVIIRSGYAVAVDSTSYLIVRDITYLNSNLALQWGAFVTALVYVTPETVKQQNHQVYFAGSHPYDIDGSKITNIGGGGEAVISLNPASADVVVQRQFSNKLIVGGQMVDYAVTPQDVKLPM</sequence>
<evidence type="ECO:0000259" key="1">
    <source>
        <dbReference type="Pfam" id="PF20590"/>
    </source>
</evidence>
<dbReference type="Proteomes" id="UP000256343">
    <property type="component" value="Unassembled WGS sequence"/>
</dbReference>
<organism evidence="3 4">
    <name type="scientific">Rhodopseudomonas pentothenatexigens</name>
    <dbReference type="NCBI Taxonomy" id="999699"/>
    <lineage>
        <taxon>Bacteria</taxon>
        <taxon>Pseudomonadati</taxon>
        <taxon>Pseudomonadota</taxon>
        <taxon>Alphaproteobacteria</taxon>
        <taxon>Hyphomicrobiales</taxon>
        <taxon>Nitrobacteraceae</taxon>
        <taxon>Rhodopseudomonas</taxon>
    </lineage>
</organism>
<evidence type="ECO:0000313" key="5">
    <source>
        <dbReference type="Proteomes" id="UP000256343"/>
    </source>
</evidence>
<reference evidence="2 5" key="2">
    <citation type="submission" date="2018-07" db="EMBL/GenBank/DDBJ databases">
        <title>Genomic Encyclopedia of Archaeal and Bacterial Type Strains, Phase II (KMG-II): from individual species to whole genera.</title>
        <authorList>
            <person name="Goeker M."/>
        </authorList>
    </citation>
    <scope>NUCLEOTIDE SEQUENCE [LARGE SCALE GENOMIC DNA]</scope>
    <source>
        <strain evidence="2 5">JA575</strain>
    </source>
</reference>
<gene>
    <name evidence="2" type="ORF">BJ125_13116</name>
    <name evidence="3" type="ORF">SAMN05892882_13116</name>
</gene>
<dbReference type="Proteomes" id="UP000252631">
    <property type="component" value="Unassembled WGS sequence"/>
</dbReference>
<evidence type="ECO:0000313" key="2">
    <source>
        <dbReference type="EMBL" id="RED25548.1"/>
    </source>
</evidence>
<reference evidence="3 4" key="1">
    <citation type="submission" date="2017-08" db="EMBL/GenBank/DDBJ databases">
        <authorList>
            <person name="de Groot N.N."/>
        </authorList>
    </citation>
    <scope>NUCLEOTIDE SEQUENCE [LARGE SCALE GENOMIC DNA]</scope>
    <source>
        <strain evidence="3 4">JA575</strain>
    </source>
</reference>
<keyword evidence="5" id="KW-1185">Reference proteome</keyword>